<comment type="caution">
    <text evidence="2">The sequence shown here is derived from an EMBL/GenBank/DDBJ whole genome shotgun (WGS) entry which is preliminary data.</text>
</comment>
<keyword evidence="3" id="KW-1185">Reference proteome</keyword>
<name>A0A6N8FBI7_9GAMM</name>
<evidence type="ECO:0008006" key="4">
    <source>
        <dbReference type="Google" id="ProtNLM"/>
    </source>
</evidence>
<dbReference type="EMBL" id="WOCD01000003">
    <property type="protein sequence ID" value="MUH72527.1"/>
    <property type="molecule type" value="Genomic_DNA"/>
</dbReference>
<keyword evidence="1" id="KW-0732">Signal</keyword>
<dbReference type="OrthoDB" id="33879at2"/>
<gene>
    <name evidence="2" type="ORF">GNP35_08515</name>
</gene>
<reference evidence="2 3" key="1">
    <citation type="submission" date="2019-11" db="EMBL/GenBank/DDBJ databases">
        <title>P. haliotis isolates from Z. marina roots.</title>
        <authorList>
            <person name="Cohen M."/>
            <person name="Jospin G."/>
            <person name="Eisen J.A."/>
            <person name="Coil D.A."/>
        </authorList>
    </citation>
    <scope>NUCLEOTIDE SEQUENCE [LARGE SCALE GENOMIC DNA]</scope>
    <source>
        <strain evidence="2 3">UCD-MCMsp1aY</strain>
    </source>
</reference>
<feature type="chain" id="PRO_5026791034" description="Peptidase MA-like domain-containing protein" evidence="1">
    <location>
        <begin position="24"/>
        <end position="1058"/>
    </location>
</feature>
<dbReference type="Proteomes" id="UP000439994">
    <property type="component" value="Unassembled WGS sequence"/>
</dbReference>
<accession>A0A6N8FBI7</accession>
<dbReference type="Gene3D" id="2.120.10.30">
    <property type="entry name" value="TolB, C-terminal domain"/>
    <property type="match status" value="1"/>
</dbReference>
<sequence length="1058" mass="117692">MKSLISSVVLLASAAFSSFSPSANEILNPKLDWQVLETPNFKIHFTPNYKDWAYNAANEMEHAQNLIKQQQNRVLTEKVDVVVFDPLNNSNGFALAFSHKPFMALYATSALSETVISNSDSWPQLLALHEYVHLVHLGQQDRAKWRNTIRKYHDLYDAYASGLNRWVSEGYATLLESKLTGRGRLFDAQVEATILQYAREGALPKYSQLSATSGGYKAGSMAYLVGVRFLAWLEKEYSEQHLDAVWTRMRGEANRNFDNAFEGIFQQPASQLYNRFVAEYTQIAMNTEQQSNAAELWFDADFELRSPTFSPDQSKFLAVEASNDASPKYKLSVYETAINTKAIETFNNQNEAILNDDTQDIANNEPRVFNSKRIKALNSINGKGVSYPRWLNEEVVLYVASSTDNQGQQHQDLFKWDISTGKVTQLTTSLNIRRFDVSSDAEFIVAERNEFGKSSLIKLSLNSLGLASLGSNTSGLNSSDSNNLDLDSSSSNGSVHIQGKLASAIELKTPSIKESYDFPRLNPKNPEQLAYLSKSINGNWLVKLADLGSSNRDNTSSNISTSDKTIALPSDYQFLSYLNWTPDGESLLFVASQSNQLFAYQYDIKSGFLSQITNGEHPVAWPTVWKTEDKLRLVFASTRSTGPNLYVQPLQKTENTTFTTQIPKPQTERSKFTKNTDSKYLMPLAGTKHELANAPSVPYNSKAGLHDQNISLVLAGTNSTASSNLIEIGIKGADLMQRLSWMISVGSDEVLSGYSGYMSWKGWPVNVAVNAFSIEIDPSKQGDDILGTKINKDGFNIAADWSYGVYQGLFETYRGQLNTSLAYSSLDDVQFAVTQIDNTGNTIQNLMTNVGNNETSFQIGHKQTLSYDMQEIGVFQSSDITWLSGETEYTGGQKEKWTGHQGSFILGATWLDVSLIANHTWATRHDSDINLMSFGGLDSNILASHNLPNWVFIPELPFAVATGNDFTRNTISIGPKGGFQVYFSDLELDTKPSNANVFTQNAAREYTIYGVRGDITLELIGLGLTGIDIEFGLANVTEKLLSDDKEDTQAWISLKYNY</sequence>
<dbReference type="AlphaFoldDB" id="A0A6N8FBI7"/>
<evidence type="ECO:0000313" key="3">
    <source>
        <dbReference type="Proteomes" id="UP000439994"/>
    </source>
</evidence>
<dbReference type="SUPFAM" id="SSF82171">
    <property type="entry name" value="DPP6 N-terminal domain-like"/>
    <property type="match status" value="1"/>
</dbReference>
<evidence type="ECO:0000313" key="2">
    <source>
        <dbReference type="EMBL" id="MUH72527.1"/>
    </source>
</evidence>
<dbReference type="RefSeq" id="WP_155695697.1">
    <property type="nucleotide sequence ID" value="NZ_WOCD01000003.1"/>
</dbReference>
<organism evidence="2 3">
    <name type="scientific">Psychrosphaera haliotis</name>
    <dbReference type="NCBI Taxonomy" id="555083"/>
    <lineage>
        <taxon>Bacteria</taxon>
        <taxon>Pseudomonadati</taxon>
        <taxon>Pseudomonadota</taxon>
        <taxon>Gammaproteobacteria</taxon>
        <taxon>Alteromonadales</taxon>
        <taxon>Pseudoalteromonadaceae</taxon>
        <taxon>Psychrosphaera</taxon>
    </lineage>
</organism>
<dbReference type="InterPro" id="IPR011042">
    <property type="entry name" value="6-blade_b-propeller_TolB-like"/>
</dbReference>
<protein>
    <recommendedName>
        <fullName evidence="4">Peptidase MA-like domain-containing protein</fullName>
    </recommendedName>
</protein>
<proteinExistence type="predicted"/>
<feature type="signal peptide" evidence="1">
    <location>
        <begin position="1"/>
        <end position="23"/>
    </location>
</feature>
<evidence type="ECO:0000256" key="1">
    <source>
        <dbReference type="SAM" id="SignalP"/>
    </source>
</evidence>